<comment type="caution">
    <text evidence="1">The sequence shown here is derived from an EMBL/GenBank/DDBJ whole genome shotgun (WGS) entry which is preliminary data.</text>
</comment>
<reference evidence="1" key="1">
    <citation type="submission" date="2022-08" db="EMBL/GenBank/DDBJ databases">
        <authorList>
            <person name="Vandamme P."/>
            <person name="Hettiarachchi A."/>
            <person name="Peeters C."/>
            <person name="Cnockaert M."/>
            <person name="Carlier A."/>
        </authorList>
    </citation>
    <scope>NUCLEOTIDE SEQUENCE</scope>
    <source>
        <strain evidence="1">LMG 31809</strain>
    </source>
</reference>
<dbReference type="EMBL" id="JANWOI010000001">
    <property type="protein sequence ID" value="MDA5192805.1"/>
    <property type="molecule type" value="Genomic_DNA"/>
</dbReference>
<name>A0A9X3TW41_9PROT</name>
<organism evidence="1 2">
    <name type="scientific">Govanella unica</name>
    <dbReference type="NCBI Taxonomy" id="2975056"/>
    <lineage>
        <taxon>Bacteria</taxon>
        <taxon>Pseudomonadati</taxon>
        <taxon>Pseudomonadota</taxon>
        <taxon>Alphaproteobacteria</taxon>
        <taxon>Emcibacterales</taxon>
        <taxon>Govanellaceae</taxon>
        <taxon>Govanella</taxon>
    </lineage>
</organism>
<sequence>MTVLINLFAKLSGARGTLTLIALAAAAAALYAWGATGRADRDRLATWAGRACAATGTDFAASTIALDGKPRSFARGEQCEARIRDLARSERETVAATARTLAEALADHDRKSAADLASARKLAAAAARTAQQMEQANAKITSDNRVGADWFGALNDLAGLRHPDH</sequence>
<evidence type="ECO:0000313" key="2">
    <source>
        <dbReference type="Proteomes" id="UP001141619"/>
    </source>
</evidence>
<proteinExistence type="predicted"/>
<evidence type="ECO:0000313" key="1">
    <source>
        <dbReference type="EMBL" id="MDA5192805.1"/>
    </source>
</evidence>
<reference evidence="1" key="2">
    <citation type="journal article" date="2023" name="Syst. Appl. Microbiol.">
        <title>Govania unica gen. nov., sp. nov., a rare biosphere bacterium that represents a novel family in the class Alphaproteobacteria.</title>
        <authorList>
            <person name="Vandamme P."/>
            <person name="Peeters C."/>
            <person name="Hettiarachchi A."/>
            <person name="Cnockaert M."/>
            <person name="Carlier A."/>
        </authorList>
    </citation>
    <scope>NUCLEOTIDE SEQUENCE</scope>
    <source>
        <strain evidence="1">LMG 31809</strain>
    </source>
</reference>
<dbReference type="Proteomes" id="UP001141619">
    <property type="component" value="Unassembled WGS sequence"/>
</dbReference>
<dbReference type="AlphaFoldDB" id="A0A9X3TW41"/>
<gene>
    <name evidence="1" type="ORF">NYP16_02380</name>
</gene>
<protein>
    <submittedName>
        <fullName evidence="1">Uncharacterized protein</fullName>
    </submittedName>
</protein>
<accession>A0A9X3TW41</accession>
<keyword evidence="2" id="KW-1185">Reference proteome</keyword>
<dbReference type="RefSeq" id="WP_274942507.1">
    <property type="nucleotide sequence ID" value="NZ_JANWOI010000001.1"/>
</dbReference>